<comment type="caution">
    <text evidence="2">The sequence shown here is derived from an EMBL/GenBank/DDBJ whole genome shotgun (WGS) entry which is preliminary data.</text>
</comment>
<evidence type="ECO:0000313" key="3">
    <source>
        <dbReference type="Proteomes" id="UP000654075"/>
    </source>
</evidence>
<dbReference type="Proteomes" id="UP000654075">
    <property type="component" value="Unassembled WGS sequence"/>
</dbReference>
<keyword evidence="3" id="KW-1185">Reference proteome</keyword>
<reference evidence="2" key="1">
    <citation type="submission" date="2021-02" db="EMBL/GenBank/DDBJ databases">
        <authorList>
            <person name="Dougan E. K."/>
            <person name="Rhodes N."/>
            <person name="Thang M."/>
            <person name="Chan C."/>
        </authorList>
    </citation>
    <scope>NUCLEOTIDE SEQUENCE</scope>
</reference>
<organism evidence="2 3">
    <name type="scientific">Polarella glacialis</name>
    <name type="common">Dinoflagellate</name>
    <dbReference type="NCBI Taxonomy" id="89957"/>
    <lineage>
        <taxon>Eukaryota</taxon>
        <taxon>Sar</taxon>
        <taxon>Alveolata</taxon>
        <taxon>Dinophyceae</taxon>
        <taxon>Suessiales</taxon>
        <taxon>Suessiaceae</taxon>
        <taxon>Polarella</taxon>
    </lineage>
</organism>
<dbReference type="PANTHER" id="PTHR43433">
    <property type="entry name" value="HYDROLASE, ALPHA/BETA FOLD FAMILY PROTEIN"/>
    <property type="match status" value="1"/>
</dbReference>
<protein>
    <recommendedName>
        <fullName evidence="1">AB hydrolase-1 domain-containing protein</fullName>
    </recommendedName>
</protein>
<dbReference type="AlphaFoldDB" id="A0A813DC44"/>
<evidence type="ECO:0000313" key="2">
    <source>
        <dbReference type="EMBL" id="CAE8584059.1"/>
    </source>
</evidence>
<feature type="domain" description="AB hydrolase-1" evidence="1">
    <location>
        <begin position="172"/>
        <end position="279"/>
    </location>
</feature>
<dbReference type="OrthoDB" id="19657at2759"/>
<sequence length="312" mass="32862">MPPSSRAAHVGVLSARAPLYARFSGLLLLVAAAAGLLGGRAALGGRLVALAVLLRRWLRCWLLQLPSSRCRGAAGGLPLEPSMEGMHRRFLELYVPQKEALQKEGEGEGEDSSQGLRTELGQRLPTADAKSSEAAVLAMQKIVVLPDGQQLAYWDVGPTADGENCDVLEGGAVLLINGLGARVVGWAPLLDALHAASPVWKRRRLIVPEYRGQFASSPLAENGGHISVQQSAADAAALAKALGLRRCSLLCWSTGVQVGLQLALERPELVEAMVLIQGTTGQALDCLLQPPCRLPGVPRLLAAGLRAAPALL</sequence>
<dbReference type="Pfam" id="PF00561">
    <property type="entry name" value="Abhydrolase_1"/>
    <property type="match status" value="1"/>
</dbReference>
<proteinExistence type="predicted"/>
<dbReference type="Gene3D" id="3.40.50.1820">
    <property type="entry name" value="alpha/beta hydrolase"/>
    <property type="match status" value="1"/>
</dbReference>
<dbReference type="PANTHER" id="PTHR43433:SF5">
    <property type="entry name" value="AB HYDROLASE-1 DOMAIN-CONTAINING PROTEIN"/>
    <property type="match status" value="1"/>
</dbReference>
<name>A0A813DC44_POLGL</name>
<evidence type="ECO:0000259" key="1">
    <source>
        <dbReference type="Pfam" id="PF00561"/>
    </source>
</evidence>
<gene>
    <name evidence="2" type="ORF">PGLA1383_LOCUS3003</name>
</gene>
<accession>A0A813DC44</accession>
<dbReference type="InterPro" id="IPR029058">
    <property type="entry name" value="AB_hydrolase_fold"/>
</dbReference>
<dbReference type="SUPFAM" id="SSF53474">
    <property type="entry name" value="alpha/beta-Hydrolases"/>
    <property type="match status" value="1"/>
</dbReference>
<dbReference type="EMBL" id="CAJNNV010000997">
    <property type="protein sequence ID" value="CAE8584059.1"/>
    <property type="molecule type" value="Genomic_DNA"/>
</dbReference>
<feature type="non-terminal residue" evidence="2">
    <location>
        <position position="1"/>
    </location>
</feature>
<dbReference type="InterPro" id="IPR050471">
    <property type="entry name" value="AB_hydrolase"/>
</dbReference>
<dbReference type="InterPro" id="IPR000073">
    <property type="entry name" value="AB_hydrolase_1"/>
</dbReference>